<dbReference type="PROSITE" id="PS51831">
    <property type="entry name" value="HD"/>
    <property type="match status" value="1"/>
</dbReference>
<dbReference type="Gene3D" id="1.20.58.1910">
    <property type="match status" value="1"/>
</dbReference>
<dbReference type="SUPFAM" id="SSF109604">
    <property type="entry name" value="HD-domain/PDEase-like"/>
    <property type="match status" value="1"/>
</dbReference>
<dbReference type="PANTHER" id="PTHR33594:SF1">
    <property type="entry name" value="HD_PDEASE DOMAIN-CONTAINING PROTEIN"/>
    <property type="match status" value="1"/>
</dbReference>
<sequence>MEAEKGHILRQAEDFARSVHENDASGHDWWHVKRVSRLARMLAVFEGANAYLCELAALLHDLVDEKLNDSKENAIARLERWMKQAGVDRDDQAHILSIIVNMSYAGGTGAEMTTLEAKIVQDADRLDALGAIGIARTFAYSGWKGQKIYDPSIMPREQMTRDEYRKGESTAINHFDEKLFKLKDLMNTDAARLLAEGRHQGMQYFRKAFDTEWELGNEAYLRESPIYRGKVSRVHVAFDASTAGSLRIILRSRPDELVIVLDDNLMVGPMPDDERLYETFSERTRWFSERYRGLSSDEWKLIQLEAAIRWKAWPEQLTSVPCLIWAGDSAKELLGLRRLLSRLSGHPELYRVNATKVLQEQNPDIRYKNTGEITPCQLKNALDLPDGIVRLSAEDQEHDRQDWLRLLGENGTLRILHNGELVTVPESYYDEEILKAVYRVEARCGYFRKSARVVGEVIGSAEIDTGDSFIEYRVRHLIKEGVLLYEGSLDAMRNYSVSLVESGPPEQQTESYRHLARIVKLRTLLGELAEIKLREKGIVEQLKGIDWQDLGLSDLPADSADAGLPALVQQLMDTQQPHDRNRGQLIEKLAQAMQAMIEEIEDK</sequence>
<dbReference type="OrthoDB" id="9797344at2"/>
<accession>A0A1B2DTY0</accession>
<keyword evidence="2" id="KW-0378">Hydrolase</keyword>
<keyword evidence="4" id="KW-1185">Reference proteome</keyword>
<dbReference type="EMBL" id="CP016809">
    <property type="protein sequence ID" value="ANY71161.1"/>
    <property type="molecule type" value="Genomic_DNA"/>
</dbReference>
<proteinExistence type="predicted"/>
<dbReference type="Pfam" id="PF12395">
    <property type="entry name" value="DUF3658"/>
    <property type="match status" value="1"/>
</dbReference>
<dbReference type="InterPro" id="IPR014973">
    <property type="entry name" value="DUF1835"/>
</dbReference>
<dbReference type="AlphaFoldDB" id="A0A1B2DTY0"/>
<evidence type="ECO:0000313" key="2">
    <source>
        <dbReference type="EMBL" id="ANY71161.1"/>
    </source>
</evidence>
<reference evidence="3 4" key="2">
    <citation type="submission" date="2016-12" db="EMBL/GenBank/DDBJ databases">
        <title>Genome sequencing and description of Paenibacillus sp. nov. from high altitude lake in the Indian Trans- Himalayas.</title>
        <authorList>
            <person name="Kiran S."/>
            <person name="Swarnkar M.K."/>
            <person name="Rana A."/>
            <person name="Tewari R."/>
            <person name="Gulati A."/>
        </authorList>
    </citation>
    <scope>NUCLEOTIDE SEQUENCE [LARGE SCALE GENOMIC DNA]</scope>
    <source>
        <strain evidence="3 4">IHBB 9951</strain>
    </source>
</reference>
<dbReference type="InterPro" id="IPR022123">
    <property type="entry name" value="DUF3658"/>
</dbReference>
<organism evidence="2">
    <name type="scientific">Paenibacillus ihbetae</name>
    <dbReference type="NCBI Taxonomy" id="1870820"/>
    <lineage>
        <taxon>Bacteria</taxon>
        <taxon>Bacillati</taxon>
        <taxon>Bacillota</taxon>
        <taxon>Bacilli</taxon>
        <taxon>Bacillales</taxon>
        <taxon>Paenibacillaceae</taxon>
        <taxon>Paenibacillus</taxon>
    </lineage>
</organism>
<dbReference type="GO" id="GO:0016787">
    <property type="term" value="F:hydrolase activity"/>
    <property type="evidence" value="ECO:0007669"/>
    <property type="project" value="UniProtKB-KW"/>
</dbReference>
<evidence type="ECO:0000313" key="3">
    <source>
        <dbReference type="EMBL" id="OOC61466.1"/>
    </source>
</evidence>
<dbReference type="SMART" id="SM00471">
    <property type="entry name" value="HDc"/>
    <property type="match status" value="1"/>
</dbReference>
<reference evidence="2" key="1">
    <citation type="submission" date="2016-08" db="EMBL/GenBank/DDBJ databases">
        <title>Complete Genome Seqeunce of Paenibacillus sp. nov. IHBB 9852 from high altitute lake of Indian trans-Himalayas.</title>
        <authorList>
            <person name="Kiran S."/>
            <person name="Swarnkar M.K."/>
            <person name="Rana A."/>
            <person name="Tewari R."/>
            <person name="Gulati A."/>
        </authorList>
    </citation>
    <scope>NUCLEOTIDE SEQUENCE [LARGE SCALE GENOMIC DNA]</scope>
    <source>
        <strain evidence="2">IHBB 9852</strain>
    </source>
</reference>
<dbReference type="Gene3D" id="1.10.472.50">
    <property type="entry name" value="HD-domain/PDEase-like"/>
    <property type="match status" value="1"/>
</dbReference>
<dbReference type="InterPro" id="IPR003607">
    <property type="entry name" value="HD/PDEase_dom"/>
</dbReference>
<dbReference type="Proteomes" id="UP000189059">
    <property type="component" value="Unassembled WGS sequence"/>
</dbReference>
<dbReference type="CDD" id="cd00077">
    <property type="entry name" value="HDc"/>
    <property type="match status" value="1"/>
</dbReference>
<dbReference type="Pfam" id="PF01966">
    <property type="entry name" value="HD"/>
    <property type="match status" value="1"/>
</dbReference>
<dbReference type="KEGG" id="pib:BBD41_00335"/>
<dbReference type="PANTHER" id="PTHR33594">
    <property type="entry name" value="SUPERFAMILY HYDROLASE, PUTATIVE (AFU_ORTHOLOGUE AFUA_1G03035)-RELATED"/>
    <property type="match status" value="1"/>
</dbReference>
<dbReference type="EMBL" id="MRVI01000001">
    <property type="protein sequence ID" value="OOC61466.1"/>
    <property type="molecule type" value="Genomic_DNA"/>
</dbReference>
<dbReference type="RefSeq" id="WP_077566244.1">
    <property type="nucleotide sequence ID" value="NZ_CP016809.1"/>
</dbReference>
<dbReference type="Pfam" id="PF08874">
    <property type="entry name" value="DUF1835"/>
    <property type="match status" value="1"/>
</dbReference>
<feature type="domain" description="HD" evidence="1">
    <location>
        <begin position="28"/>
        <end position="129"/>
    </location>
</feature>
<dbReference type="InterPro" id="IPR006674">
    <property type="entry name" value="HD_domain"/>
</dbReference>
<evidence type="ECO:0000313" key="4">
    <source>
        <dbReference type="Proteomes" id="UP000189059"/>
    </source>
</evidence>
<evidence type="ECO:0000259" key="1">
    <source>
        <dbReference type="PROSITE" id="PS51831"/>
    </source>
</evidence>
<protein>
    <submittedName>
        <fullName evidence="2">Phosphohydrolase</fullName>
    </submittedName>
</protein>
<gene>
    <name evidence="3" type="ORF">BBD40_05965</name>
    <name evidence="2" type="ORF">BBD41_00335</name>
</gene>
<name>A0A1B2DTY0_9BACL</name>